<protein>
    <submittedName>
        <fullName evidence="3">Uncharacterized protein</fullName>
    </submittedName>
</protein>
<reference evidence="3 4" key="1">
    <citation type="submission" date="2017-06" db="EMBL/GenBank/DDBJ databases">
        <title>Cmopartive genomic analysis of Ambrosia Fusariam Clade fungi.</title>
        <authorList>
            <person name="Stajich J.E."/>
            <person name="Carrillo J."/>
            <person name="Kijimoto T."/>
            <person name="Eskalen A."/>
            <person name="O'Donnell K."/>
            <person name="Kasson M."/>
        </authorList>
    </citation>
    <scope>NUCLEOTIDE SEQUENCE [LARGE SCALE GENOMIC DNA]</scope>
    <source>
        <strain evidence="3 4">NRRL 20438</strain>
    </source>
</reference>
<proteinExistence type="predicted"/>
<dbReference type="AlphaFoldDB" id="A0A428UVH5"/>
<comment type="caution">
    <text evidence="3">The sequence shown here is derived from an EMBL/GenBank/DDBJ whole genome shotgun (WGS) entry which is preliminary data.</text>
</comment>
<evidence type="ECO:0000256" key="2">
    <source>
        <dbReference type="SAM" id="Phobius"/>
    </source>
</evidence>
<keyword evidence="4" id="KW-1185">Reference proteome</keyword>
<feature type="compositionally biased region" description="Acidic residues" evidence="1">
    <location>
        <begin position="15"/>
        <end position="27"/>
    </location>
</feature>
<accession>A0A428UVH5</accession>
<organism evidence="3 4">
    <name type="scientific">Fusarium ambrosium</name>
    <dbReference type="NCBI Taxonomy" id="131363"/>
    <lineage>
        <taxon>Eukaryota</taxon>
        <taxon>Fungi</taxon>
        <taxon>Dikarya</taxon>
        <taxon>Ascomycota</taxon>
        <taxon>Pezizomycotina</taxon>
        <taxon>Sordariomycetes</taxon>
        <taxon>Hypocreomycetidae</taxon>
        <taxon>Hypocreales</taxon>
        <taxon>Nectriaceae</taxon>
        <taxon>Fusarium</taxon>
        <taxon>Fusarium solani species complex</taxon>
    </lineage>
</organism>
<keyword evidence="2" id="KW-0472">Membrane</keyword>
<feature type="region of interest" description="Disordered" evidence="1">
    <location>
        <begin position="1"/>
        <end position="32"/>
    </location>
</feature>
<evidence type="ECO:0000256" key="1">
    <source>
        <dbReference type="SAM" id="MobiDB-lite"/>
    </source>
</evidence>
<keyword evidence="2" id="KW-0812">Transmembrane</keyword>
<dbReference type="Proteomes" id="UP000288429">
    <property type="component" value="Unassembled WGS sequence"/>
</dbReference>
<keyword evidence="2" id="KW-1133">Transmembrane helix</keyword>
<sequence length="276" mass="31062">MYSIWSKPPHKRPSDDEDDDDDDDDDDSSKNQTTLEAVLNTMMWDAPMRETIWEVEFAIGLTIIDGMSRSSCDRDFDAIWKEFPAELWLRSNESTMMEEWELKRSKAKKLLKKGKLQDRLCPSDHGECTALKMNVSITGYAMAAMGWFDYFCIAVLSIHVAIAAGHIIVLVRWGKDSSAWESIPELVALAMNSEPPERVGEAAFNNVSAGIDTFGPRQMVGWVEAVDDNATQGVTTGTQLQQTNERQKLQLRLGISRKMGQDKQISARAKEGEVYC</sequence>
<feature type="transmembrane region" description="Helical" evidence="2">
    <location>
        <begin position="147"/>
        <end position="171"/>
    </location>
</feature>
<dbReference type="EMBL" id="NIZV01000024">
    <property type="protein sequence ID" value="RSM18240.1"/>
    <property type="molecule type" value="Genomic_DNA"/>
</dbReference>
<name>A0A428UVH5_9HYPO</name>
<evidence type="ECO:0000313" key="3">
    <source>
        <dbReference type="EMBL" id="RSM18240.1"/>
    </source>
</evidence>
<gene>
    <name evidence="3" type="ORF">CDV31_002966</name>
</gene>
<evidence type="ECO:0000313" key="4">
    <source>
        <dbReference type="Proteomes" id="UP000288429"/>
    </source>
</evidence>